<reference evidence="2 3" key="1">
    <citation type="submission" date="2019-03" db="EMBL/GenBank/DDBJ databases">
        <title>San Antonio Military Medical Center submission to MRSN (WRAIR), pending publication.</title>
        <authorList>
            <person name="Blyth D.M."/>
            <person name="Mccarthy S.L."/>
            <person name="Schall S.E."/>
            <person name="Stam J.A."/>
            <person name="Ong A.C."/>
            <person name="Mcgann P.T."/>
        </authorList>
    </citation>
    <scope>NUCLEOTIDE SEQUENCE [LARGE SCALE GENOMIC DNA]</scope>
    <source>
        <strain evidence="2 3">MRSN571793</strain>
    </source>
</reference>
<dbReference type="OrthoDB" id="223410at2"/>
<keyword evidence="3" id="KW-1185">Reference proteome</keyword>
<keyword evidence="1" id="KW-0732">Signal</keyword>
<evidence type="ECO:0000313" key="3">
    <source>
        <dbReference type="Proteomes" id="UP000297861"/>
    </source>
</evidence>
<name>A0A4Y8L493_9BACT</name>
<dbReference type="Proteomes" id="UP000297861">
    <property type="component" value="Unassembled WGS sequence"/>
</dbReference>
<gene>
    <name evidence="2" type="ORF">E2605_14730</name>
</gene>
<evidence type="ECO:0000256" key="1">
    <source>
        <dbReference type="SAM" id="SignalP"/>
    </source>
</evidence>
<dbReference type="SUPFAM" id="SSF50939">
    <property type="entry name" value="Sialidases"/>
    <property type="match status" value="1"/>
</dbReference>
<feature type="signal peptide" evidence="1">
    <location>
        <begin position="1"/>
        <end position="26"/>
    </location>
</feature>
<dbReference type="Gene3D" id="2.120.10.10">
    <property type="match status" value="1"/>
</dbReference>
<comment type="caution">
    <text evidence="2">The sequence shown here is derived from an EMBL/GenBank/DDBJ whole genome shotgun (WGS) entry which is preliminary data.</text>
</comment>
<dbReference type="AlphaFoldDB" id="A0A4Y8L493"/>
<dbReference type="CDD" id="cd15482">
    <property type="entry name" value="Sialidase_non-viral"/>
    <property type="match status" value="1"/>
</dbReference>
<dbReference type="Pfam" id="PF15892">
    <property type="entry name" value="BNR_4"/>
    <property type="match status" value="1"/>
</dbReference>
<dbReference type="STRING" id="1121485.GCA_000426485_02004"/>
<dbReference type="InterPro" id="IPR036278">
    <property type="entry name" value="Sialidase_sf"/>
</dbReference>
<proteinExistence type="predicted"/>
<dbReference type="EMBL" id="SOML01000009">
    <property type="protein sequence ID" value="TFD95069.1"/>
    <property type="molecule type" value="Genomic_DNA"/>
</dbReference>
<dbReference type="RefSeq" id="WP_134437027.1">
    <property type="nucleotide sequence ID" value="NZ_SOML01000009.1"/>
</dbReference>
<organism evidence="2 3">
    <name type="scientific">Dysgonomonas capnocytophagoides</name>
    <dbReference type="NCBI Taxonomy" id="45254"/>
    <lineage>
        <taxon>Bacteria</taxon>
        <taxon>Pseudomonadati</taxon>
        <taxon>Bacteroidota</taxon>
        <taxon>Bacteroidia</taxon>
        <taxon>Bacteroidales</taxon>
        <taxon>Dysgonomonadaceae</taxon>
        <taxon>Dysgonomonas</taxon>
    </lineage>
</organism>
<evidence type="ECO:0000313" key="2">
    <source>
        <dbReference type="EMBL" id="TFD95069.1"/>
    </source>
</evidence>
<sequence>MKLANKTYKLFLLSVLSIILPYQAEAQHLTTVGEGWANNSVNVTVFRKNSLVTHKGIQYTAYYDQDGYVVLGKRKLGTDNWIINPTQYKGNVNDAHNVISLMVDGDGYLHVSWDHHGHPLNYAKSTAPYSLELGDKQAMSGNNETNVTYPEFFKMPNGDLIFMFRDGQSGKGNLVMNRYTLKSKTWTQIQSNLIDGESSRNAYWQAFVDHKGVIHISWVWRETWDVSTNHDLCYARSTDGGKTWINSSNQPYKLPITASSAEYACKIPQNSELINQTSMTADSKGNPYVATYWREQGSDIPQYHVVFFDGKKWNSINLNFRKTAFSLKGGGTKSIPISRPQIVAYLKGKQVNLYLLFRDEERGSKVSIAKCSDVNNNKWIIEDLTTFPVGAWEPTYDTELWKDKKQLNIFVQKAVQIDGEGKADVAPEKVQILEFTRF</sequence>
<protein>
    <submittedName>
        <fullName evidence="2">Neuraminidase</fullName>
    </submittedName>
</protein>
<accession>A0A4Y8L493</accession>
<feature type="chain" id="PRO_5021341177" evidence="1">
    <location>
        <begin position="27"/>
        <end position="438"/>
    </location>
</feature>